<protein>
    <recommendedName>
        <fullName evidence="5">UPF0391 membrane protein EDC64_110165</fullName>
    </recommendedName>
</protein>
<evidence type="ECO:0000313" key="7">
    <source>
        <dbReference type="Proteomes" id="UP000294664"/>
    </source>
</evidence>
<evidence type="ECO:0000256" key="2">
    <source>
        <dbReference type="ARBA" id="ARBA00022692"/>
    </source>
</evidence>
<evidence type="ECO:0000256" key="5">
    <source>
        <dbReference type="HAMAP-Rule" id="MF_01361"/>
    </source>
</evidence>
<dbReference type="Pfam" id="PF07043">
    <property type="entry name" value="DUF1328"/>
    <property type="match status" value="1"/>
</dbReference>
<organism evidence="6 7">
    <name type="scientific">Aquabacter spiritensis</name>
    <dbReference type="NCBI Taxonomy" id="933073"/>
    <lineage>
        <taxon>Bacteria</taxon>
        <taxon>Pseudomonadati</taxon>
        <taxon>Pseudomonadota</taxon>
        <taxon>Alphaproteobacteria</taxon>
        <taxon>Hyphomicrobiales</taxon>
        <taxon>Xanthobacteraceae</taxon>
        <taxon>Aquabacter</taxon>
    </lineage>
</organism>
<dbReference type="AlphaFoldDB" id="A0A4R3LS68"/>
<gene>
    <name evidence="6" type="ORF">EDC64_110165</name>
</gene>
<name>A0A4R3LS68_9HYPH</name>
<evidence type="ECO:0000256" key="4">
    <source>
        <dbReference type="ARBA" id="ARBA00023136"/>
    </source>
</evidence>
<keyword evidence="4 5" id="KW-0472">Membrane</keyword>
<dbReference type="InterPro" id="IPR009760">
    <property type="entry name" value="DUF1328"/>
</dbReference>
<reference evidence="6 7" key="1">
    <citation type="submission" date="2019-03" db="EMBL/GenBank/DDBJ databases">
        <title>Genomic Encyclopedia of Type Strains, Phase IV (KMG-IV): sequencing the most valuable type-strain genomes for metagenomic binning, comparative biology and taxonomic classification.</title>
        <authorList>
            <person name="Goeker M."/>
        </authorList>
    </citation>
    <scope>NUCLEOTIDE SEQUENCE [LARGE SCALE GENOMIC DNA]</scope>
    <source>
        <strain evidence="6 7">DSM 9035</strain>
    </source>
</reference>
<dbReference type="GO" id="GO:0005886">
    <property type="term" value="C:plasma membrane"/>
    <property type="evidence" value="ECO:0007669"/>
    <property type="project" value="UniProtKB-UniRule"/>
</dbReference>
<keyword evidence="1 5" id="KW-1003">Cell membrane</keyword>
<feature type="transmembrane region" description="Helical" evidence="5">
    <location>
        <begin position="6"/>
        <end position="25"/>
    </location>
</feature>
<dbReference type="HAMAP" id="MF_01361">
    <property type="entry name" value="UPF0391"/>
    <property type="match status" value="1"/>
</dbReference>
<dbReference type="OrthoDB" id="8456231at2"/>
<evidence type="ECO:0000313" key="6">
    <source>
        <dbReference type="EMBL" id="TCT03300.1"/>
    </source>
</evidence>
<dbReference type="EMBL" id="SMAI01000010">
    <property type="protein sequence ID" value="TCT03300.1"/>
    <property type="molecule type" value="Genomic_DNA"/>
</dbReference>
<sequence length="57" mass="6182">MLKYAIIFLIISMLAGAMGFMNISAIARRISFVLFGIFLALAALVLLFFVLLGNAVT</sequence>
<keyword evidence="2 5" id="KW-0812">Transmembrane</keyword>
<comment type="similarity">
    <text evidence="5">Belongs to the UPF0391 family.</text>
</comment>
<keyword evidence="3 5" id="KW-1133">Transmembrane helix</keyword>
<dbReference type="Proteomes" id="UP000294664">
    <property type="component" value="Unassembled WGS sequence"/>
</dbReference>
<evidence type="ECO:0000256" key="1">
    <source>
        <dbReference type="ARBA" id="ARBA00022475"/>
    </source>
</evidence>
<comment type="caution">
    <text evidence="6">The sequence shown here is derived from an EMBL/GenBank/DDBJ whole genome shotgun (WGS) entry which is preliminary data.</text>
</comment>
<keyword evidence="7" id="KW-1185">Reference proteome</keyword>
<dbReference type="RefSeq" id="WP_132033144.1">
    <property type="nucleotide sequence ID" value="NZ_SMAI01000010.1"/>
</dbReference>
<dbReference type="PIRSF" id="PIRSF036466">
    <property type="entry name" value="UCP036466"/>
    <property type="match status" value="1"/>
</dbReference>
<accession>A0A4R3LS68</accession>
<proteinExistence type="inferred from homology"/>
<comment type="caution">
    <text evidence="5">Lacks conserved residue(s) required for the propagation of feature annotation.</text>
</comment>
<feature type="transmembrane region" description="Helical" evidence="5">
    <location>
        <begin position="32"/>
        <end position="52"/>
    </location>
</feature>
<evidence type="ECO:0000256" key="3">
    <source>
        <dbReference type="ARBA" id="ARBA00022989"/>
    </source>
</evidence>